<organism evidence="5 6">
    <name type="scientific">Ancylostoma ceylanicum</name>
    <dbReference type="NCBI Taxonomy" id="53326"/>
    <lineage>
        <taxon>Eukaryota</taxon>
        <taxon>Metazoa</taxon>
        <taxon>Ecdysozoa</taxon>
        <taxon>Nematoda</taxon>
        <taxon>Chromadorea</taxon>
        <taxon>Rhabditida</taxon>
        <taxon>Rhabditina</taxon>
        <taxon>Rhabditomorpha</taxon>
        <taxon>Strongyloidea</taxon>
        <taxon>Ancylostomatidae</taxon>
        <taxon>Ancylostomatinae</taxon>
        <taxon>Ancylostoma</taxon>
    </lineage>
</organism>
<evidence type="ECO:0000256" key="4">
    <source>
        <dbReference type="ARBA" id="ARBA00022729"/>
    </source>
</evidence>
<comment type="similarity">
    <text evidence="2">Belongs to the nematode transthyretin-like family.</text>
</comment>
<dbReference type="Gene3D" id="2.60.40.3330">
    <property type="match status" value="1"/>
</dbReference>
<evidence type="ECO:0000313" key="6">
    <source>
        <dbReference type="Proteomes" id="UP000054495"/>
    </source>
</evidence>
<dbReference type="AlphaFoldDB" id="A0A0D6L7K1"/>
<reference evidence="5 6" key="1">
    <citation type="submission" date="2013-05" db="EMBL/GenBank/DDBJ databases">
        <title>Draft genome of the parasitic nematode Anyclostoma ceylanicum.</title>
        <authorList>
            <person name="Mitreva M."/>
        </authorList>
    </citation>
    <scope>NUCLEOTIDE SEQUENCE [LARGE SCALE GENOMIC DNA]</scope>
</reference>
<keyword evidence="4" id="KW-0732">Signal</keyword>
<comment type="subcellular location">
    <subcellularLocation>
        <location evidence="1">Secreted</location>
    </subcellularLocation>
</comment>
<evidence type="ECO:0000313" key="5">
    <source>
        <dbReference type="EMBL" id="EPB67484.1"/>
    </source>
</evidence>
<dbReference type="GO" id="GO:0009986">
    <property type="term" value="C:cell surface"/>
    <property type="evidence" value="ECO:0007669"/>
    <property type="project" value="InterPro"/>
</dbReference>
<dbReference type="InterPro" id="IPR038479">
    <property type="entry name" value="Transthyretin-like_sf"/>
</dbReference>
<dbReference type="PANTHER" id="PTHR21700">
    <property type="entry name" value="TRANSTHYRETIN-LIKE FAMILY PROTEIN-RELATED"/>
    <property type="match status" value="1"/>
</dbReference>
<dbReference type="EMBL" id="KE125662">
    <property type="protein sequence ID" value="EPB67484.1"/>
    <property type="molecule type" value="Genomic_DNA"/>
</dbReference>
<name>A0A0D6L7K1_9BILA</name>
<gene>
    <name evidence="5" type="ORF">ANCCEY_13418</name>
</gene>
<evidence type="ECO:0000256" key="1">
    <source>
        <dbReference type="ARBA" id="ARBA00004613"/>
    </source>
</evidence>
<dbReference type="InterPro" id="IPR001534">
    <property type="entry name" value="Transthyretin-like"/>
</dbReference>
<sequence>MMSLGLTDETGAFMLSGTAKEISQIDPQLNILHRCNYEGPCWMKKRIKIPSKYVVAGTNATKYFDVHDLELSKKERHDSYACSLLD</sequence>
<dbReference type="Pfam" id="PF01060">
    <property type="entry name" value="TTR-52"/>
    <property type="match status" value="1"/>
</dbReference>
<keyword evidence="3" id="KW-0964">Secreted</keyword>
<accession>A0A0D6L7K1</accession>
<dbReference type="GO" id="GO:0005576">
    <property type="term" value="C:extracellular region"/>
    <property type="evidence" value="ECO:0007669"/>
    <property type="project" value="UniProtKB-SubCell"/>
</dbReference>
<protein>
    <submittedName>
        <fullName evidence="5">Transthyretin-like family protein</fullName>
    </submittedName>
</protein>
<evidence type="ECO:0000256" key="2">
    <source>
        <dbReference type="ARBA" id="ARBA00010112"/>
    </source>
</evidence>
<evidence type="ECO:0000256" key="3">
    <source>
        <dbReference type="ARBA" id="ARBA00022525"/>
    </source>
</evidence>
<dbReference type="Proteomes" id="UP000054495">
    <property type="component" value="Unassembled WGS sequence"/>
</dbReference>
<proteinExistence type="inferred from homology"/>
<keyword evidence="6" id="KW-1185">Reference proteome</keyword>